<keyword evidence="12" id="KW-1185">Reference proteome</keyword>
<evidence type="ECO:0000256" key="2">
    <source>
        <dbReference type="ARBA" id="ARBA00004496"/>
    </source>
</evidence>
<dbReference type="GO" id="GO:0042026">
    <property type="term" value="P:protein refolding"/>
    <property type="evidence" value="ECO:0007669"/>
    <property type="project" value="UniProtKB-ARBA"/>
</dbReference>
<keyword evidence="7 8" id="KW-0413">Isomerase</keyword>
<dbReference type="AlphaFoldDB" id="A0A345DZ36"/>
<evidence type="ECO:0000256" key="1">
    <source>
        <dbReference type="ARBA" id="ARBA00000971"/>
    </source>
</evidence>
<evidence type="ECO:0000256" key="3">
    <source>
        <dbReference type="ARBA" id="ARBA00006577"/>
    </source>
</evidence>
<dbReference type="Pfam" id="PF00254">
    <property type="entry name" value="FKBP_C"/>
    <property type="match status" value="1"/>
</dbReference>
<keyword evidence="6" id="KW-0143">Chaperone</keyword>
<gene>
    <name evidence="11" type="ORF">DU500_01515</name>
</gene>
<dbReference type="PANTHER" id="PTHR47861">
    <property type="entry name" value="FKBP-TYPE PEPTIDYL-PROLYL CIS-TRANS ISOMERASE SLYD"/>
    <property type="match status" value="1"/>
</dbReference>
<evidence type="ECO:0000256" key="9">
    <source>
        <dbReference type="RuleBase" id="RU003915"/>
    </source>
</evidence>
<accession>A0A345DZ36</accession>
<dbReference type="PROSITE" id="PS50059">
    <property type="entry name" value="FKBP_PPIASE"/>
    <property type="match status" value="1"/>
</dbReference>
<comment type="similarity">
    <text evidence="3 9">Belongs to the FKBP-type PPIase family.</text>
</comment>
<sequence length="155" mass="16382">MAITAGDTVTIEYTGRLEDGSVFDTTDEAVAEEAGLLEEQPNREFEPLTVEVGEGNLIEGMEDGLIGLEAGDSETVTIPPEEAYGEASDDQSREFGREDFESMVGQEAAEGMQVQAQGGATGTVAAVDDDTVTVSFQHPLAGETLTFDIDVLSVE</sequence>
<evidence type="ECO:0000256" key="8">
    <source>
        <dbReference type="PROSITE-ProRule" id="PRU00277"/>
    </source>
</evidence>
<dbReference type="Gene3D" id="3.10.50.40">
    <property type="match status" value="1"/>
</dbReference>
<evidence type="ECO:0000313" key="11">
    <source>
        <dbReference type="EMBL" id="AXG05208.1"/>
    </source>
</evidence>
<evidence type="ECO:0000256" key="4">
    <source>
        <dbReference type="ARBA" id="ARBA00022490"/>
    </source>
</evidence>
<dbReference type="InterPro" id="IPR046357">
    <property type="entry name" value="PPIase_dom_sf"/>
</dbReference>
<dbReference type="EMBL" id="CP031150">
    <property type="protein sequence ID" value="AXG05208.1"/>
    <property type="molecule type" value="Genomic_DNA"/>
</dbReference>
<evidence type="ECO:0000256" key="5">
    <source>
        <dbReference type="ARBA" id="ARBA00023110"/>
    </source>
</evidence>
<organism evidence="11 12">
    <name type="scientific">Haloplanus rubicundus</name>
    <dbReference type="NCBI Taxonomy" id="1547898"/>
    <lineage>
        <taxon>Archaea</taxon>
        <taxon>Methanobacteriati</taxon>
        <taxon>Methanobacteriota</taxon>
        <taxon>Stenosarchaea group</taxon>
        <taxon>Halobacteria</taxon>
        <taxon>Halobacteriales</taxon>
        <taxon>Haloferacaceae</taxon>
        <taxon>Haloplanus</taxon>
    </lineage>
</organism>
<dbReference type="InterPro" id="IPR001179">
    <property type="entry name" value="PPIase_FKBP_dom"/>
</dbReference>
<evidence type="ECO:0000256" key="6">
    <source>
        <dbReference type="ARBA" id="ARBA00023186"/>
    </source>
</evidence>
<dbReference type="EC" id="5.2.1.8" evidence="9"/>
<evidence type="ECO:0000259" key="10">
    <source>
        <dbReference type="PROSITE" id="PS50059"/>
    </source>
</evidence>
<evidence type="ECO:0000313" key="12">
    <source>
        <dbReference type="Proteomes" id="UP000253273"/>
    </source>
</evidence>
<dbReference type="GO" id="GO:0003755">
    <property type="term" value="F:peptidyl-prolyl cis-trans isomerase activity"/>
    <property type="evidence" value="ECO:0007669"/>
    <property type="project" value="UniProtKB-UniRule"/>
</dbReference>
<protein>
    <recommendedName>
        <fullName evidence="9">Peptidyl-prolyl cis-trans isomerase</fullName>
        <ecNumber evidence="9">5.2.1.8</ecNumber>
    </recommendedName>
</protein>
<evidence type="ECO:0000256" key="7">
    <source>
        <dbReference type="ARBA" id="ARBA00023235"/>
    </source>
</evidence>
<comment type="catalytic activity">
    <reaction evidence="1 8 9">
        <text>[protein]-peptidylproline (omega=180) = [protein]-peptidylproline (omega=0)</text>
        <dbReference type="Rhea" id="RHEA:16237"/>
        <dbReference type="Rhea" id="RHEA-COMP:10747"/>
        <dbReference type="Rhea" id="RHEA-COMP:10748"/>
        <dbReference type="ChEBI" id="CHEBI:83833"/>
        <dbReference type="ChEBI" id="CHEBI:83834"/>
        <dbReference type="EC" id="5.2.1.8"/>
    </reaction>
</comment>
<keyword evidence="4" id="KW-0963">Cytoplasm</keyword>
<dbReference type="SUPFAM" id="SSF54534">
    <property type="entry name" value="FKBP-like"/>
    <property type="match status" value="1"/>
</dbReference>
<dbReference type="GO" id="GO:0005737">
    <property type="term" value="C:cytoplasm"/>
    <property type="evidence" value="ECO:0007669"/>
    <property type="project" value="UniProtKB-SubCell"/>
</dbReference>
<dbReference type="OrthoDB" id="8615at2157"/>
<dbReference type="PANTHER" id="PTHR47861:SF3">
    <property type="entry name" value="FKBP-TYPE PEPTIDYL-PROLYL CIS-TRANS ISOMERASE SLYD"/>
    <property type="match status" value="1"/>
</dbReference>
<dbReference type="KEGG" id="haj:DU500_01515"/>
<dbReference type="Proteomes" id="UP000253273">
    <property type="component" value="Chromosome"/>
</dbReference>
<name>A0A345DZ36_9EURY</name>
<proteinExistence type="inferred from homology"/>
<reference evidence="11 12" key="1">
    <citation type="submission" date="2018-07" db="EMBL/GenBank/DDBJ databases">
        <title>Genome sequences of Haloplanus sp. CBA1113.</title>
        <authorList>
            <person name="Kim Y.B."/>
            <person name="Roh S.W."/>
        </authorList>
    </citation>
    <scope>NUCLEOTIDE SEQUENCE [LARGE SCALE GENOMIC DNA]</scope>
    <source>
        <strain evidence="11 12">CBA1113</strain>
    </source>
</reference>
<comment type="subcellular location">
    <subcellularLocation>
        <location evidence="2">Cytoplasm</location>
    </subcellularLocation>
</comment>
<keyword evidence="5 8" id="KW-0697">Rotamase</keyword>
<dbReference type="RefSeq" id="WP_114584360.1">
    <property type="nucleotide sequence ID" value="NZ_CP031150.1"/>
</dbReference>
<dbReference type="GeneID" id="37282022"/>
<feature type="domain" description="PPIase FKBP-type" evidence="10">
    <location>
        <begin position="6"/>
        <end position="86"/>
    </location>
</feature>